<dbReference type="InterPro" id="IPR049941">
    <property type="entry name" value="LPLAT_7/PORCN-like"/>
</dbReference>
<dbReference type="EC" id="2.3.1.n6" evidence="17"/>
<evidence type="ECO:0000256" key="3">
    <source>
        <dbReference type="ARBA" id="ARBA00005074"/>
    </source>
</evidence>
<dbReference type="GO" id="GO:0006656">
    <property type="term" value="P:phosphatidylcholine biosynthetic process"/>
    <property type="evidence" value="ECO:0007669"/>
    <property type="project" value="TreeGrafter"/>
</dbReference>
<keyword evidence="9 19" id="KW-1133">Transmembrane helix</keyword>
<sequence length="484" mass="54891">MEANEADGIISFIARSIGAQENAVRLLTSLFLGYPFAFFHRQFLHGKAAILQHLYFISVGLWICYFNFGFAVIHSLANILLIYVLLVTVGGTQLSVGLALIGNMSYLLYGYLLPKDTDNYDISWTTPHCVLTLRLTSLVFDIYDGRRKQNNAKLSAEQESTALDKVPSLIEILGQTYYFGGFMVGPQFSMRRYLDFVNGEFSDKITGGPPASVKPGLSRLVLGLCYTLLFQILSVYTPDSYLTDPEFLNSTLLYKLLYILIWGRVFLFKYNGCWLITEGACLVTGLSYNGKDKNGNDLWDGCANIIPYYCEVGDTGQKLIQGFNINTNLWMAKYVFKRLKFLGNKDLSQLCTLLFLAVWHGTNSGYFINFCLEFLIIKCEREVGSVVDLNPTLHAIHTSKLTYPIIWFIKRCCILIGLGYALIGFALLDFDKWLTVYNGTYWLPFIIYLTVPIWKVPLKVIFPPVKSRQNGEQNHNTDKQSKTE</sequence>
<organism evidence="20 21">
    <name type="scientific">Owenia fusiformis</name>
    <name type="common">Polychaete worm</name>
    <dbReference type="NCBI Taxonomy" id="6347"/>
    <lineage>
        <taxon>Eukaryota</taxon>
        <taxon>Metazoa</taxon>
        <taxon>Spiralia</taxon>
        <taxon>Lophotrochozoa</taxon>
        <taxon>Annelida</taxon>
        <taxon>Polychaeta</taxon>
        <taxon>Sedentaria</taxon>
        <taxon>Canalipalpata</taxon>
        <taxon>Sabellida</taxon>
        <taxon>Oweniida</taxon>
        <taxon>Oweniidae</taxon>
        <taxon>Owenia</taxon>
    </lineage>
</organism>
<comment type="caution">
    <text evidence="20">The sequence shown here is derived from an EMBL/GenBank/DDBJ whole genome shotgun (WGS) entry which is preliminary data.</text>
</comment>
<evidence type="ECO:0000256" key="10">
    <source>
        <dbReference type="ARBA" id="ARBA00023098"/>
    </source>
</evidence>
<dbReference type="GO" id="GO:0005783">
    <property type="term" value="C:endoplasmic reticulum"/>
    <property type="evidence" value="ECO:0007669"/>
    <property type="project" value="UniProtKB-SubCell"/>
</dbReference>
<dbReference type="InterPro" id="IPR004299">
    <property type="entry name" value="MBOAT_fam"/>
</dbReference>
<reference evidence="20" key="1">
    <citation type="submission" date="2022-03" db="EMBL/GenBank/DDBJ databases">
        <authorList>
            <person name="Martin C."/>
        </authorList>
    </citation>
    <scope>NUCLEOTIDE SEQUENCE</scope>
</reference>
<dbReference type="PANTHER" id="PTHR13906:SF14">
    <property type="entry name" value="LYSOPHOSPHOLIPID ACYLTRANSFERASE 5"/>
    <property type="match status" value="1"/>
</dbReference>
<evidence type="ECO:0000256" key="2">
    <source>
        <dbReference type="ARBA" id="ARBA00004240"/>
    </source>
</evidence>
<dbReference type="EC" id="2.3.1.23" evidence="16"/>
<feature type="transmembrane region" description="Helical" evidence="19">
    <location>
        <begin position="440"/>
        <end position="458"/>
    </location>
</feature>
<evidence type="ECO:0000313" key="21">
    <source>
        <dbReference type="Proteomes" id="UP000749559"/>
    </source>
</evidence>
<evidence type="ECO:0000256" key="6">
    <source>
        <dbReference type="ARBA" id="ARBA00022679"/>
    </source>
</evidence>
<comment type="pathway">
    <text evidence="15">Phospholipid metabolism.</text>
</comment>
<evidence type="ECO:0000256" key="1">
    <source>
        <dbReference type="ARBA" id="ARBA00004141"/>
    </source>
</evidence>
<evidence type="ECO:0000256" key="18">
    <source>
        <dbReference type="ARBA" id="ARBA00039721"/>
    </source>
</evidence>
<keyword evidence="7 19" id="KW-0812">Transmembrane</keyword>
<evidence type="ECO:0000256" key="13">
    <source>
        <dbReference type="ARBA" id="ARBA00023264"/>
    </source>
</evidence>
<proteinExistence type="inferred from homology"/>
<dbReference type="GO" id="GO:0071617">
    <property type="term" value="F:lysophospholipid acyltransferase activity"/>
    <property type="evidence" value="ECO:0007669"/>
    <property type="project" value="TreeGrafter"/>
</dbReference>
<feature type="transmembrane region" description="Helical" evidence="19">
    <location>
        <begin position="408"/>
        <end position="428"/>
    </location>
</feature>
<evidence type="ECO:0000256" key="17">
    <source>
        <dbReference type="ARBA" id="ARBA00038923"/>
    </source>
</evidence>
<keyword evidence="10" id="KW-0443">Lipid metabolism</keyword>
<evidence type="ECO:0000256" key="14">
    <source>
        <dbReference type="ARBA" id="ARBA00023315"/>
    </source>
</evidence>
<keyword evidence="11 19" id="KW-0472">Membrane</keyword>
<protein>
    <recommendedName>
        <fullName evidence="18">Lysophospholipid acyltransferase 5</fullName>
        <ecNumber evidence="16">2.3.1.23</ecNumber>
        <ecNumber evidence="17">2.3.1.n6</ecNumber>
    </recommendedName>
</protein>
<evidence type="ECO:0000256" key="16">
    <source>
        <dbReference type="ARBA" id="ARBA00026120"/>
    </source>
</evidence>
<dbReference type="Proteomes" id="UP000749559">
    <property type="component" value="Unassembled WGS sequence"/>
</dbReference>
<feature type="transmembrane region" description="Helical" evidence="19">
    <location>
        <begin position="122"/>
        <end position="143"/>
    </location>
</feature>
<evidence type="ECO:0000313" key="20">
    <source>
        <dbReference type="EMBL" id="CAH1775062.1"/>
    </source>
</evidence>
<dbReference type="Pfam" id="PF03062">
    <property type="entry name" value="MBOAT"/>
    <property type="match status" value="1"/>
</dbReference>
<evidence type="ECO:0000256" key="12">
    <source>
        <dbReference type="ARBA" id="ARBA00023209"/>
    </source>
</evidence>
<dbReference type="GO" id="GO:0030258">
    <property type="term" value="P:lipid modification"/>
    <property type="evidence" value="ECO:0007669"/>
    <property type="project" value="TreeGrafter"/>
</dbReference>
<feature type="transmembrane region" description="Helical" evidence="19">
    <location>
        <begin position="248"/>
        <end position="267"/>
    </location>
</feature>
<dbReference type="PANTHER" id="PTHR13906">
    <property type="entry name" value="PORCUPINE"/>
    <property type="match status" value="1"/>
</dbReference>
<feature type="transmembrane region" description="Helical" evidence="19">
    <location>
        <begin position="23"/>
        <end position="41"/>
    </location>
</feature>
<comment type="subcellular location">
    <subcellularLocation>
        <location evidence="2">Endoplasmic reticulum</location>
    </subcellularLocation>
    <subcellularLocation>
        <location evidence="1">Membrane</location>
        <topology evidence="1">Multi-pass membrane protein</topology>
    </subcellularLocation>
</comment>
<dbReference type="OrthoDB" id="5974730at2759"/>
<keyword evidence="21" id="KW-1185">Reference proteome</keyword>
<feature type="transmembrane region" description="Helical" evidence="19">
    <location>
        <begin position="217"/>
        <end position="236"/>
    </location>
</feature>
<dbReference type="GO" id="GO:0016020">
    <property type="term" value="C:membrane"/>
    <property type="evidence" value="ECO:0007669"/>
    <property type="project" value="UniProtKB-SubCell"/>
</dbReference>
<accession>A0A8S4N2K2</accession>
<evidence type="ECO:0000256" key="7">
    <source>
        <dbReference type="ARBA" id="ARBA00022692"/>
    </source>
</evidence>
<dbReference type="GO" id="GO:0047184">
    <property type="term" value="F:1-acylglycerophosphocholine O-acyltransferase activity"/>
    <property type="evidence" value="ECO:0007669"/>
    <property type="project" value="UniProtKB-EC"/>
</dbReference>
<keyword evidence="8" id="KW-0256">Endoplasmic reticulum</keyword>
<evidence type="ECO:0000256" key="4">
    <source>
        <dbReference type="ARBA" id="ARBA00010323"/>
    </source>
</evidence>
<evidence type="ECO:0000256" key="11">
    <source>
        <dbReference type="ARBA" id="ARBA00023136"/>
    </source>
</evidence>
<evidence type="ECO:0000256" key="15">
    <source>
        <dbReference type="ARBA" id="ARBA00025707"/>
    </source>
</evidence>
<keyword evidence="5" id="KW-0444">Lipid biosynthesis</keyword>
<evidence type="ECO:0000256" key="8">
    <source>
        <dbReference type="ARBA" id="ARBA00022824"/>
    </source>
</evidence>
<evidence type="ECO:0000256" key="5">
    <source>
        <dbReference type="ARBA" id="ARBA00022516"/>
    </source>
</evidence>
<feature type="transmembrane region" description="Helical" evidence="19">
    <location>
        <begin position="80"/>
        <end position="102"/>
    </location>
</feature>
<name>A0A8S4N2K2_OWEFU</name>
<keyword evidence="12" id="KW-0594">Phospholipid biosynthesis</keyword>
<keyword evidence="13" id="KW-1208">Phospholipid metabolism</keyword>
<dbReference type="EMBL" id="CAIIXF020000001">
    <property type="protein sequence ID" value="CAH1775062.1"/>
    <property type="molecule type" value="Genomic_DNA"/>
</dbReference>
<evidence type="ECO:0000256" key="9">
    <source>
        <dbReference type="ARBA" id="ARBA00022989"/>
    </source>
</evidence>
<comment type="pathway">
    <text evidence="3">Lipid metabolism; phospholipid metabolism.</text>
</comment>
<keyword evidence="6" id="KW-0808">Transferase</keyword>
<keyword evidence="14" id="KW-0012">Acyltransferase</keyword>
<evidence type="ECO:0000256" key="19">
    <source>
        <dbReference type="SAM" id="Phobius"/>
    </source>
</evidence>
<comment type="similarity">
    <text evidence="4">Belongs to the membrane-bound acyltransferase family.</text>
</comment>
<gene>
    <name evidence="20" type="ORF">OFUS_LOCUS2416</name>
</gene>
<dbReference type="AlphaFoldDB" id="A0A8S4N2K2"/>
<feature type="transmembrane region" description="Helical" evidence="19">
    <location>
        <begin position="53"/>
        <end position="73"/>
    </location>
</feature>